<evidence type="ECO:0000313" key="2">
    <source>
        <dbReference type="EMBL" id="KHO11404.1"/>
    </source>
</evidence>
<organism evidence="2 3">
    <name type="scientific">Metarhizium robertsii (strain ARSEF 23 / ATCC MYA-3075)</name>
    <name type="common">Metarhizium anisopliae (strain ARSEF 23)</name>
    <dbReference type="NCBI Taxonomy" id="655844"/>
    <lineage>
        <taxon>Eukaryota</taxon>
        <taxon>Fungi</taxon>
        <taxon>Dikarya</taxon>
        <taxon>Ascomycota</taxon>
        <taxon>Pezizomycotina</taxon>
        <taxon>Sordariomycetes</taxon>
        <taxon>Hypocreomycetidae</taxon>
        <taxon>Hypocreales</taxon>
        <taxon>Clavicipitaceae</taxon>
        <taxon>Metarhizium</taxon>
    </lineage>
</organism>
<keyword evidence="1" id="KW-0732">Signal</keyword>
<dbReference type="AlphaFoldDB" id="A0A0B2XHD8"/>
<dbReference type="Proteomes" id="UP000002498">
    <property type="component" value="Unassembled WGS sequence"/>
</dbReference>
<keyword evidence="3" id="KW-1185">Reference proteome</keyword>
<feature type="chain" id="PRO_5002079122" evidence="1">
    <location>
        <begin position="25"/>
        <end position="298"/>
    </location>
</feature>
<reference evidence="2 3" key="2">
    <citation type="journal article" date="2014" name="Proc. Natl. Acad. Sci. U.S.A.">
        <title>Trajectory and genomic determinants of fungal-pathogen speciation and host adaptation.</title>
        <authorList>
            <person name="Hu X."/>
            <person name="Xiao G."/>
            <person name="Zheng P."/>
            <person name="Shang Y."/>
            <person name="Su Y."/>
            <person name="Zhang X."/>
            <person name="Liu X."/>
            <person name="Zhan S."/>
            <person name="St Leger R.J."/>
            <person name="Wang C."/>
        </authorList>
    </citation>
    <scope>GENOME REANNOTATION</scope>
    <source>
        <strain evidence="3">ARSEF 23 / ATCC MYA-3075</strain>
    </source>
</reference>
<name>A0A0B2XHD8_METRA</name>
<reference evidence="2 3" key="1">
    <citation type="journal article" date="2011" name="PLoS Genet.">
        <title>Genome sequencing and comparative transcriptomics of the model entomopathogenic fungi Metarhizium anisopliae and M. acridum.</title>
        <authorList>
            <person name="Gao Q."/>
            <person name="Jin K."/>
            <person name="Ying S.H."/>
            <person name="Zhang Y."/>
            <person name="Xiao G."/>
            <person name="Shang Y."/>
            <person name="Duan Z."/>
            <person name="Hu X."/>
            <person name="Xie X.Q."/>
            <person name="Zhou G."/>
            <person name="Peng G."/>
            <person name="Luo Z."/>
            <person name="Huang W."/>
            <person name="Wang B."/>
            <person name="Fang W."/>
            <person name="Wang S."/>
            <person name="Zhong Y."/>
            <person name="Ma L.J."/>
            <person name="St Leger R.J."/>
            <person name="Zhao G.P."/>
            <person name="Pei Y."/>
            <person name="Feng M.G."/>
            <person name="Xia Y."/>
            <person name="Wang C."/>
        </authorList>
    </citation>
    <scope>NUCLEOTIDE SEQUENCE [LARGE SCALE GENOMIC DNA]</scope>
    <source>
        <strain evidence="3">ARSEF 23 / ATCC MYA-3075</strain>
    </source>
</reference>
<proteinExistence type="predicted"/>
<dbReference type="EMBL" id="ADNJ02000003">
    <property type="protein sequence ID" value="KHO11404.1"/>
    <property type="molecule type" value="Genomic_DNA"/>
</dbReference>
<dbReference type="HOGENOM" id="CLU_934095_0_0_1"/>
<protein>
    <submittedName>
        <fullName evidence="2">Restless-like transposase</fullName>
    </submittedName>
</protein>
<accession>A0A0B2XHD8</accession>
<dbReference type="KEGG" id="maj:MAA_10919"/>
<feature type="signal peptide" evidence="1">
    <location>
        <begin position="1"/>
        <end position="24"/>
    </location>
</feature>
<gene>
    <name evidence="2" type="ORF">MAA_10919</name>
</gene>
<dbReference type="GeneID" id="23632368"/>
<dbReference type="RefSeq" id="XP_011411167.1">
    <property type="nucleotide sequence ID" value="XM_011412865.1"/>
</dbReference>
<evidence type="ECO:0000256" key="1">
    <source>
        <dbReference type="SAM" id="SignalP"/>
    </source>
</evidence>
<comment type="caution">
    <text evidence="2">The sequence shown here is derived from an EMBL/GenBank/DDBJ whole genome shotgun (WGS) entry which is preliminary data.</text>
</comment>
<evidence type="ECO:0000313" key="3">
    <source>
        <dbReference type="Proteomes" id="UP000002498"/>
    </source>
</evidence>
<sequence length="298" mass="34635">MTSGIDLSLLAVTLLDRFLHPSQGEVQDIPEDTEPALVVALVRLAAKYEGNRGPCQRADDLYCRLTETGDNQEDMGEAKHGQNLDDAELEQKTAESKCRKNVNATEGKVLQVLNYDLHWPTPMPFVRRILRHGDETDSFRNAIEMVLVIASGVTRIMQQWSSADELSDATQRLEAAIRTELKESCPWVYLPQRWRPRIRWIVVLLTQYPMDHDWNECRYQLVRKNRRCKLQIARKKRAERSRLLRSMQNCDAEKVNGVLEDVGELLLCHHHRKFKTLRLQWAQSLEEFPIYRTDDESP</sequence>